<protein>
    <submittedName>
        <fullName evidence="9">Putative iron-dependent peroxidase</fullName>
    </submittedName>
</protein>
<evidence type="ECO:0000256" key="1">
    <source>
        <dbReference type="ARBA" id="ARBA00001970"/>
    </source>
</evidence>
<dbReference type="HOGENOM" id="CLU_044178_2_0_6"/>
<dbReference type="AlphaFoldDB" id="A0A0U1P775"/>
<sequence>MSIAQPAIVPDRGAFALYVVMNVVGNKQNVIAQCQSIHQLLADLNAEQQDAKLHASVAFGKAFWESLGQQSPAELTEFRQLGKGDTVAPATGGDVLLHIHSNRHDLNFYAFRVFFEKMAQDVEVLDETYGFQYLDHRDMTDFIDGTENPQTAEDRANVGVIAEGEFAGGSYVMVQRYVHNLPAWHRLNVQAQEKVIGRTKTDSVELEDVPAASHVGRVDIKENGKGLKILRHSLPYGSVTADHGLLFIAYCQRQHHFDAQLESMFGETDGKTDQMLRFSKPVTGAYFFAPSMAMLNSL</sequence>
<evidence type="ECO:0000256" key="4">
    <source>
        <dbReference type="ARBA" id="ARBA00023002"/>
    </source>
</evidence>
<reference evidence="10" key="1">
    <citation type="submission" date="2012-12" db="EMBL/GenBank/DDBJ databases">
        <title>Genome Sequence of Photobacterium leiognathi lrivu.4.1.</title>
        <authorList>
            <person name="Urbanczyk H."/>
            <person name="Ogura Y."/>
            <person name="Hayashi T."/>
            <person name="Dunlap P.V."/>
        </authorList>
    </citation>
    <scope>NUCLEOTIDE SEQUENCE [LARGE SCALE GENOMIC DNA]</scope>
    <source>
        <strain evidence="10">lrivu.4.1</strain>
    </source>
</reference>
<feature type="domain" description="Dyp-type peroxidase C-terminal" evidence="8">
    <location>
        <begin position="135"/>
        <end position="293"/>
    </location>
</feature>
<evidence type="ECO:0000259" key="7">
    <source>
        <dbReference type="Pfam" id="PF04261"/>
    </source>
</evidence>
<comment type="cofactor">
    <cofactor evidence="1">
        <name>heme b</name>
        <dbReference type="ChEBI" id="CHEBI:60344"/>
    </cofactor>
</comment>
<dbReference type="PANTHER" id="PTHR30521">
    <property type="entry name" value="DEFERROCHELATASE/PEROXIDASE"/>
    <property type="match status" value="1"/>
</dbReference>
<proteinExistence type="inferred from homology"/>
<dbReference type="PROSITE" id="PS51404">
    <property type="entry name" value="DYP_PEROXIDASE"/>
    <property type="match status" value="1"/>
</dbReference>
<dbReference type="NCBIfam" id="TIGR01413">
    <property type="entry name" value="Dyp_perox_fam"/>
    <property type="match status" value="1"/>
</dbReference>
<organism evidence="9 10">
    <name type="scientific">Photobacterium leiognathi lrivu.4.1</name>
    <dbReference type="NCBI Taxonomy" id="1248232"/>
    <lineage>
        <taxon>Bacteria</taxon>
        <taxon>Pseudomonadati</taxon>
        <taxon>Pseudomonadota</taxon>
        <taxon>Gammaproteobacteria</taxon>
        <taxon>Vibrionales</taxon>
        <taxon>Vibrionaceae</taxon>
        <taxon>Photobacterium</taxon>
    </lineage>
</organism>
<accession>A0A0U1P775</accession>
<dbReference type="Proteomes" id="UP000030675">
    <property type="component" value="Unassembled WGS sequence"/>
</dbReference>
<dbReference type="GO" id="GO:0046872">
    <property type="term" value="F:metal ion binding"/>
    <property type="evidence" value="ECO:0007669"/>
    <property type="project" value="UniProtKB-KW"/>
</dbReference>
<dbReference type="GO" id="GO:0020037">
    <property type="term" value="F:heme binding"/>
    <property type="evidence" value="ECO:0007669"/>
    <property type="project" value="InterPro"/>
</dbReference>
<dbReference type="RefSeq" id="WP_023933187.1">
    <property type="nucleotide sequence ID" value="NZ_DF196819.1"/>
</dbReference>
<dbReference type="EMBL" id="DF196819">
    <property type="protein sequence ID" value="GAD30492.1"/>
    <property type="molecule type" value="Genomic_DNA"/>
</dbReference>
<gene>
    <name evidence="9" type="ORF">PLEI_2148</name>
</gene>
<dbReference type="GO" id="GO:0004601">
    <property type="term" value="F:peroxidase activity"/>
    <property type="evidence" value="ECO:0007669"/>
    <property type="project" value="UniProtKB-KW"/>
</dbReference>
<dbReference type="InterPro" id="IPR006314">
    <property type="entry name" value="Dyp_peroxidase"/>
</dbReference>
<dbReference type="InterPro" id="IPR048328">
    <property type="entry name" value="Dyp_perox_C"/>
</dbReference>
<dbReference type="InterPro" id="IPR048327">
    <property type="entry name" value="Dyp_perox_N"/>
</dbReference>
<dbReference type="eggNOG" id="COG2837">
    <property type="taxonomic scope" value="Bacteria"/>
</dbReference>
<keyword evidence="5" id="KW-0408">Iron</keyword>
<dbReference type="GO" id="GO:0005829">
    <property type="term" value="C:cytosol"/>
    <property type="evidence" value="ECO:0007669"/>
    <property type="project" value="TreeGrafter"/>
</dbReference>
<evidence type="ECO:0000256" key="5">
    <source>
        <dbReference type="ARBA" id="ARBA00023004"/>
    </source>
</evidence>
<evidence type="ECO:0000256" key="3">
    <source>
        <dbReference type="ARBA" id="ARBA00022723"/>
    </source>
</evidence>
<dbReference type="SUPFAM" id="SSF54909">
    <property type="entry name" value="Dimeric alpha+beta barrel"/>
    <property type="match status" value="1"/>
</dbReference>
<evidence type="ECO:0000256" key="6">
    <source>
        <dbReference type="ARBA" id="ARBA00025737"/>
    </source>
</evidence>
<evidence type="ECO:0000313" key="10">
    <source>
        <dbReference type="Proteomes" id="UP000030675"/>
    </source>
</evidence>
<keyword evidence="4" id="KW-0560">Oxidoreductase</keyword>
<evidence type="ECO:0000259" key="8">
    <source>
        <dbReference type="Pfam" id="PF20628"/>
    </source>
</evidence>
<dbReference type="Pfam" id="PF20628">
    <property type="entry name" value="Dyp_perox_C"/>
    <property type="match status" value="1"/>
</dbReference>
<dbReference type="InterPro" id="IPR011008">
    <property type="entry name" value="Dimeric_a/b-barrel"/>
</dbReference>
<dbReference type="Pfam" id="PF04261">
    <property type="entry name" value="Dyp_perox_N"/>
    <property type="match status" value="1"/>
</dbReference>
<keyword evidence="2 9" id="KW-0575">Peroxidase</keyword>
<evidence type="ECO:0000256" key="2">
    <source>
        <dbReference type="ARBA" id="ARBA00022559"/>
    </source>
</evidence>
<dbReference type="GeneID" id="99739921"/>
<name>A0A0U1P775_PHOLE</name>
<dbReference type="PANTHER" id="PTHR30521:SF0">
    <property type="entry name" value="DYP-TYPE PEROXIDASE FAMILY PROTEIN"/>
    <property type="match status" value="1"/>
</dbReference>
<keyword evidence="3" id="KW-0479">Metal-binding</keyword>
<feature type="domain" description="Dyp-type peroxidase N-terminal" evidence="7">
    <location>
        <begin position="5"/>
        <end position="132"/>
    </location>
</feature>
<evidence type="ECO:0000313" key="9">
    <source>
        <dbReference type="EMBL" id="GAD30492.1"/>
    </source>
</evidence>
<comment type="similarity">
    <text evidence="6">Belongs to the DyP-type peroxidase family.</text>
</comment>